<feature type="domain" description="AAA+ ATPase" evidence="2">
    <location>
        <begin position="22"/>
        <end position="330"/>
    </location>
</feature>
<dbReference type="InterPro" id="IPR033186">
    <property type="entry name" value="HerA_C"/>
</dbReference>
<dbReference type="SUPFAM" id="SSF52540">
    <property type="entry name" value="P-loop containing nucleoside triphosphate hydrolases"/>
    <property type="match status" value="1"/>
</dbReference>
<protein>
    <recommendedName>
        <fullName evidence="2">AAA+ ATPase domain-containing protein</fullName>
    </recommendedName>
</protein>
<dbReference type="PATRIC" id="fig|1088721.3.peg.1948"/>
<accession>G6EC99</accession>
<dbReference type="AlphaFoldDB" id="G6EC99"/>
<gene>
    <name evidence="3" type="ORF">NSU_1970</name>
</gene>
<dbReference type="eggNOG" id="COG0433">
    <property type="taxonomic scope" value="Bacteria"/>
</dbReference>
<comment type="caution">
    <text evidence="3">The sequence shown here is derived from an EMBL/GenBank/DDBJ whole genome shotgun (WGS) entry which is preliminary data.</text>
</comment>
<dbReference type="Gene3D" id="3.40.50.300">
    <property type="entry name" value="P-loop containing nucleotide triphosphate hydrolases"/>
    <property type="match status" value="2"/>
</dbReference>
<keyword evidence="4" id="KW-1185">Reference proteome</keyword>
<dbReference type="PANTHER" id="PTHR30121">
    <property type="entry name" value="UNCHARACTERIZED PROTEIN YJGR-RELATED"/>
    <property type="match status" value="1"/>
</dbReference>
<dbReference type="InterPro" id="IPR027417">
    <property type="entry name" value="P-loop_NTPase"/>
</dbReference>
<dbReference type="Pfam" id="PF05872">
    <property type="entry name" value="HerA_C"/>
    <property type="match status" value="1"/>
</dbReference>
<name>G6EC99_9SPHN</name>
<dbReference type="KEGG" id="npn:JI59_10220"/>
<evidence type="ECO:0000256" key="1">
    <source>
        <dbReference type="SAM" id="MobiDB-lite"/>
    </source>
</evidence>
<dbReference type="OrthoDB" id="9758751at2"/>
<feature type="region of interest" description="Disordered" evidence="1">
    <location>
        <begin position="439"/>
        <end position="458"/>
    </location>
</feature>
<dbReference type="Proteomes" id="UP000004030">
    <property type="component" value="Unassembled WGS sequence"/>
</dbReference>
<evidence type="ECO:0000313" key="4">
    <source>
        <dbReference type="Proteomes" id="UP000004030"/>
    </source>
</evidence>
<organism evidence="3 4">
    <name type="scientific">Novosphingobium pentaromativorans US6-1</name>
    <dbReference type="NCBI Taxonomy" id="1088721"/>
    <lineage>
        <taxon>Bacteria</taxon>
        <taxon>Pseudomonadati</taxon>
        <taxon>Pseudomonadota</taxon>
        <taxon>Alphaproteobacteria</taxon>
        <taxon>Sphingomonadales</taxon>
        <taxon>Sphingomonadaceae</taxon>
        <taxon>Novosphingobium</taxon>
    </lineage>
</organism>
<reference evidence="3 4" key="1">
    <citation type="journal article" date="2012" name="J. Bacteriol.">
        <title>Genome sequence of benzo(a)pyrene-degrading bacterium Novosphingobium pentaromativorans US6-1.</title>
        <authorList>
            <person name="Luo Y.R."/>
            <person name="Kang S.G."/>
            <person name="Kim S.J."/>
            <person name="Kim M.R."/>
            <person name="Li N."/>
            <person name="Lee J.H."/>
            <person name="Kwon K.K."/>
        </authorList>
    </citation>
    <scope>NUCLEOTIDE SEQUENCE [LARGE SCALE GENOMIC DNA]</scope>
    <source>
        <strain evidence="3 4">US6-1</strain>
    </source>
</reference>
<dbReference type="STRING" id="1088721.JI59_10220"/>
<evidence type="ECO:0000259" key="2">
    <source>
        <dbReference type="SMART" id="SM00382"/>
    </source>
</evidence>
<dbReference type="EMBL" id="AGFM01000028">
    <property type="protein sequence ID" value="EHJ61034.1"/>
    <property type="molecule type" value="Genomic_DNA"/>
</dbReference>
<sequence length="532" mass="57014">MSDIFLGLGADGNRQALRLGRANRHGLIAGATGTGKTVTLQTIAEQFSAQGVPVFMADVKGDLSGISMPGSPTFKHADKLESRAKEIGLADYAYSDNPAVFWDIYGEQGHPVRTTISEMGPLLLARLMDLNDTQEGVLNIVFRYADEQGLLLLDLEDLQSMLAYTAENAADLSAKYGNVTRASVGAIQRQLLALDSQGAAQFFGEPALEIQDFIRCDDQGRGYINVLAADRLMRSPKLYATFLLWLLSELFEAMPEVGDPEKPKLVFFFDEAHLLFDDAPKALQDTVEQVVRLIRSKGVGVYFVTQNPIDIPEDIAGQLGNRVQHALRAFTPRDKKAIKAAAETFRINPELDVEAAITELKVGEALVSTLDEEGAPTVVQRTLIAPPRSRLGPVSEKERAIIQSISPCEGKYDTRVDRESAEEVLAAKAADAAATAEEVAEQGEAEVRKRERRSPSLWDGLGGKVAKAAAGAAAASAGSILAQTLQGKKSRANPKASAASAAAGTIGSTIEKAIGIPGIGRFARNLIGGLMR</sequence>
<proteinExistence type="predicted"/>
<evidence type="ECO:0000313" key="3">
    <source>
        <dbReference type="EMBL" id="EHJ61034.1"/>
    </source>
</evidence>
<dbReference type="InterPro" id="IPR051162">
    <property type="entry name" value="T4SS_component"/>
</dbReference>
<dbReference type="SMART" id="SM00382">
    <property type="entry name" value="AAA"/>
    <property type="match status" value="1"/>
</dbReference>
<dbReference type="InterPro" id="IPR003593">
    <property type="entry name" value="AAA+_ATPase"/>
</dbReference>
<dbReference type="RefSeq" id="WP_007012885.1">
    <property type="nucleotide sequence ID" value="NZ_AGFM01000028.1"/>
</dbReference>
<dbReference type="PANTHER" id="PTHR30121:SF6">
    <property type="entry name" value="SLR6007 PROTEIN"/>
    <property type="match status" value="1"/>
</dbReference>